<dbReference type="EMBL" id="CP003345">
    <property type="protein sequence ID" value="AFM02866.1"/>
    <property type="molecule type" value="Genomic_DNA"/>
</dbReference>
<keyword evidence="2" id="KW-1185">Reference proteome</keyword>
<proteinExistence type="predicted"/>
<evidence type="ECO:0000313" key="1">
    <source>
        <dbReference type="EMBL" id="AFM02866.1"/>
    </source>
</evidence>
<dbReference type="KEGG" id="fli:Fleli_0388"/>
<dbReference type="Proteomes" id="UP000006054">
    <property type="component" value="Chromosome"/>
</dbReference>
<evidence type="ECO:0000313" key="2">
    <source>
        <dbReference type="Proteomes" id="UP000006054"/>
    </source>
</evidence>
<name>I4AFY1_BERLS</name>
<dbReference type="OrthoDB" id="982569at2"/>
<sequence length="94" mass="11298">MTNFDKNSENDMNGYTLFCKRWNIDDVKTVEQMYHLEDLKAFLPDEPTEKDKIALNNVLGASFDNFYGYMDYQKSTNTFELIMQWREKTEKFEI</sequence>
<organism evidence="1 2">
    <name type="scientific">Bernardetia litoralis (strain ATCC 23117 / DSM 6794 / NBRC 15988 / NCIMB 1366 / Fx l1 / Sio-4)</name>
    <name type="common">Flexibacter litoralis</name>
    <dbReference type="NCBI Taxonomy" id="880071"/>
    <lineage>
        <taxon>Bacteria</taxon>
        <taxon>Pseudomonadati</taxon>
        <taxon>Bacteroidota</taxon>
        <taxon>Cytophagia</taxon>
        <taxon>Cytophagales</taxon>
        <taxon>Bernardetiaceae</taxon>
        <taxon>Bernardetia</taxon>
    </lineage>
</organism>
<reference evidence="2" key="1">
    <citation type="submission" date="2012-06" db="EMBL/GenBank/DDBJ databases">
        <title>The complete genome of Flexibacter litoralis DSM 6794.</title>
        <authorList>
            <person name="Lucas S."/>
            <person name="Copeland A."/>
            <person name="Lapidus A."/>
            <person name="Glavina del Rio T."/>
            <person name="Dalin E."/>
            <person name="Tice H."/>
            <person name="Bruce D."/>
            <person name="Goodwin L."/>
            <person name="Pitluck S."/>
            <person name="Peters L."/>
            <person name="Ovchinnikova G."/>
            <person name="Lu M."/>
            <person name="Kyrpides N."/>
            <person name="Mavromatis K."/>
            <person name="Ivanova N."/>
            <person name="Brettin T."/>
            <person name="Detter J.C."/>
            <person name="Han C."/>
            <person name="Larimer F."/>
            <person name="Land M."/>
            <person name="Hauser L."/>
            <person name="Markowitz V."/>
            <person name="Cheng J.-F."/>
            <person name="Hugenholtz P."/>
            <person name="Woyke T."/>
            <person name="Wu D."/>
            <person name="Spring S."/>
            <person name="Lang E."/>
            <person name="Kopitz M."/>
            <person name="Brambilla E."/>
            <person name="Klenk H.-P."/>
            <person name="Eisen J.A."/>
        </authorList>
    </citation>
    <scope>NUCLEOTIDE SEQUENCE [LARGE SCALE GENOMIC DNA]</scope>
    <source>
        <strain evidence="2">ATCC 23117 / DSM 6794 / NBRC 15988 / NCIMB 1366 / Sio-4</strain>
    </source>
</reference>
<dbReference type="HOGENOM" id="CLU_2381915_0_0_10"/>
<accession>I4AFY1</accession>
<dbReference type="RefSeq" id="WP_014796328.1">
    <property type="nucleotide sequence ID" value="NC_018018.1"/>
</dbReference>
<dbReference type="AlphaFoldDB" id="I4AFY1"/>
<protein>
    <submittedName>
        <fullName evidence="1">Uncharacterized protein</fullName>
    </submittedName>
</protein>
<gene>
    <name evidence="1" type="ordered locus">Fleli_0388</name>
</gene>